<keyword evidence="1" id="KW-0812">Transmembrane</keyword>
<reference evidence="2 3" key="1">
    <citation type="submission" date="2018-04" db="EMBL/GenBank/DDBJ databases">
        <authorList>
            <person name="Paschalis M.I."/>
            <person name="Cheong D.K."/>
            <person name="Petit-Frere T."/>
            <person name="Stoner K.N."/>
            <person name="Veracka M."/>
            <person name="Ewers R.M."/>
            <person name="Maciver D.B."/>
            <person name="Santiago X."/>
            <person name="Nichols C.D."/>
            <person name="Scaff D.S."/>
            <person name="Osorio S.M."/>
            <person name="Mercado F.J."/>
            <person name="Tamondong K.G."/>
            <person name="Lee J."/>
            <person name="Nicholson R.L."/>
            <person name="Antonucci M.K."/>
            <person name="Anger G.K."/>
            <person name="Washington J.M."/>
            <person name="Garlena R.A."/>
            <person name="Russell D.A."/>
            <person name="Pope W.H."/>
            <person name="Jacobs-Sera D."/>
            <person name="Hendrix R.W."/>
            <person name="Hatfull G.F."/>
        </authorList>
    </citation>
    <scope>NUCLEOTIDE SEQUENCE [LARGE SCALE GENOMIC DNA]</scope>
</reference>
<name>A0A2U8UP74_9CAUD</name>
<feature type="transmembrane region" description="Helical" evidence="1">
    <location>
        <begin position="24"/>
        <end position="46"/>
    </location>
</feature>
<evidence type="ECO:0000313" key="3">
    <source>
        <dbReference type="Proteomes" id="UP000246726"/>
    </source>
</evidence>
<dbReference type="EMBL" id="MH155873">
    <property type="protein sequence ID" value="AWN05539.1"/>
    <property type="molecule type" value="Genomic_DNA"/>
</dbReference>
<evidence type="ECO:0000313" key="2">
    <source>
        <dbReference type="EMBL" id="AWN05539.1"/>
    </source>
</evidence>
<organism evidence="2 3">
    <name type="scientific">Microbacterium phage Paschalis</name>
    <dbReference type="NCBI Taxonomy" id="2992928"/>
    <lineage>
        <taxon>Viruses</taxon>
        <taxon>Duplodnaviria</taxon>
        <taxon>Heunggongvirae</taxon>
        <taxon>Uroviricota</taxon>
        <taxon>Caudoviricetes</taxon>
        <taxon>Hodgkinviridae</taxon>
        <taxon>Quhwahvirus</taxon>
        <taxon>Quhwahvirus paschalis</taxon>
    </lineage>
</organism>
<dbReference type="RefSeq" id="YP_009801893.1">
    <property type="nucleotide sequence ID" value="NC_047976.1"/>
</dbReference>
<accession>A0A2U8UP74</accession>
<dbReference type="Proteomes" id="UP000246726">
    <property type="component" value="Segment"/>
</dbReference>
<dbReference type="GeneID" id="54992421"/>
<sequence length="48" mass="5090">MHPDTEPLPADLAKPRRDRASTSALAGIITGGVMLAICIGGMIFYFTL</sequence>
<gene>
    <name evidence="2" type="primary">46</name>
    <name evidence="2" type="ORF">SEA_PASCHALIS_46</name>
</gene>
<keyword evidence="1" id="KW-0472">Membrane</keyword>
<proteinExistence type="predicted"/>
<evidence type="ECO:0000256" key="1">
    <source>
        <dbReference type="SAM" id="Phobius"/>
    </source>
</evidence>
<keyword evidence="1" id="KW-1133">Transmembrane helix</keyword>
<keyword evidence="3" id="KW-1185">Reference proteome</keyword>
<protein>
    <submittedName>
        <fullName evidence="2">Uncharacterized protein</fullName>
    </submittedName>
</protein>